<dbReference type="Proteomes" id="UP001257909">
    <property type="component" value="Unassembled WGS sequence"/>
</dbReference>
<gene>
    <name evidence="1" type="ORF">J2W69_003648</name>
</gene>
<keyword evidence="2" id="KW-1185">Reference proteome</keyword>
<reference evidence="1 2" key="1">
    <citation type="submission" date="2023-07" db="EMBL/GenBank/DDBJ databases">
        <title>Sorghum-associated microbial communities from plants grown in Nebraska, USA.</title>
        <authorList>
            <person name="Schachtman D."/>
        </authorList>
    </citation>
    <scope>NUCLEOTIDE SEQUENCE [LARGE SCALE GENOMIC DNA]</scope>
    <source>
        <strain evidence="1 2">4138</strain>
    </source>
</reference>
<protein>
    <submittedName>
        <fullName evidence="1">Uncharacterized protein</fullName>
    </submittedName>
</protein>
<dbReference type="RefSeq" id="WP_310281080.1">
    <property type="nucleotide sequence ID" value="NZ_JAVDWR010000019.1"/>
</dbReference>
<sequence length="91" mass="9724">MLSPAITNAQTIKQVVEIVNAANRGETIEYFGGVEFRDGDQLAGHYAYDAATNAGDGFEEADLEAHLECLSDAGAVFSFGKALAEAIWLKQ</sequence>
<dbReference type="EMBL" id="JAVDWR010000019">
    <property type="protein sequence ID" value="MDR7122673.1"/>
    <property type="molecule type" value="Genomic_DNA"/>
</dbReference>
<evidence type="ECO:0000313" key="1">
    <source>
        <dbReference type="EMBL" id="MDR7122673.1"/>
    </source>
</evidence>
<name>A0ABU1W4P0_9GAMM</name>
<dbReference type="CDD" id="cd22257">
    <property type="entry name" value="AcrIF6-like"/>
    <property type="match status" value="1"/>
</dbReference>
<organism evidence="1 2">
    <name type="scientific">Rheinheimera soli</name>
    <dbReference type="NCBI Taxonomy" id="443616"/>
    <lineage>
        <taxon>Bacteria</taxon>
        <taxon>Pseudomonadati</taxon>
        <taxon>Pseudomonadota</taxon>
        <taxon>Gammaproteobacteria</taxon>
        <taxon>Chromatiales</taxon>
        <taxon>Chromatiaceae</taxon>
        <taxon>Rheinheimera</taxon>
    </lineage>
</organism>
<proteinExistence type="predicted"/>
<comment type="caution">
    <text evidence="1">The sequence shown here is derived from an EMBL/GenBank/DDBJ whole genome shotgun (WGS) entry which is preliminary data.</text>
</comment>
<evidence type="ECO:0000313" key="2">
    <source>
        <dbReference type="Proteomes" id="UP001257909"/>
    </source>
</evidence>
<accession>A0ABU1W4P0</accession>